<dbReference type="Gene3D" id="3.40.50.1000">
    <property type="entry name" value="HAD superfamily/HAD-like"/>
    <property type="match status" value="1"/>
</dbReference>
<dbReference type="OrthoDB" id="9782449at2"/>
<evidence type="ECO:0000313" key="2">
    <source>
        <dbReference type="Proteomes" id="UP000182521"/>
    </source>
</evidence>
<dbReference type="AlphaFoldDB" id="A0A1J0KU08"/>
<proteinExistence type="predicted"/>
<dbReference type="SFLD" id="SFLDG01129">
    <property type="entry name" value="C1.5:_HAD__Beta-PGM__Phosphata"/>
    <property type="match status" value="1"/>
</dbReference>
<dbReference type="InterPro" id="IPR036412">
    <property type="entry name" value="HAD-like_sf"/>
</dbReference>
<dbReference type="GO" id="GO:0050308">
    <property type="term" value="F:sugar-phosphatase activity"/>
    <property type="evidence" value="ECO:0007669"/>
    <property type="project" value="TreeGrafter"/>
</dbReference>
<dbReference type="EMBL" id="CP009654">
    <property type="protein sequence ID" value="APC97186.1"/>
    <property type="molecule type" value="Genomic_DNA"/>
</dbReference>
<dbReference type="InterPro" id="IPR023198">
    <property type="entry name" value="PGP-like_dom2"/>
</dbReference>
<dbReference type="Pfam" id="PF13419">
    <property type="entry name" value="HAD_2"/>
    <property type="match status" value="1"/>
</dbReference>
<dbReference type="PANTHER" id="PTHR43481">
    <property type="entry name" value="FRUCTOSE-1-PHOSPHATE PHOSPHATASE"/>
    <property type="match status" value="1"/>
</dbReference>
<dbReference type="STRING" id="1542390.KX01_1542"/>
<dbReference type="SFLD" id="SFLDS00003">
    <property type="entry name" value="Haloacid_Dehalogenase"/>
    <property type="match status" value="1"/>
</dbReference>
<dbReference type="InterPro" id="IPR051806">
    <property type="entry name" value="HAD-like_SPP"/>
</dbReference>
<dbReference type="RefSeq" id="WP_071664422.1">
    <property type="nucleotide sequence ID" value="NZ_CP009654.1"/>
</dbReference>
<accession>A0A1J0KU08</accession>
<dbReference type="PANTHER" id="PTHR43481:SF4">
    <property type="entry name" value="GLYCEROL-1-PHOSPHATE PHOSPHOHYDROLASE 1-RELATED"/>
    <property type="match status" value="1"/>
</dbReference>
<sequence length="192" mass="21762">MLLINKNTKLLIFDCDGTIANNMPIHINAWETVLINHNLHITTENLDNFHGMPSRYILKHLYKHLNDLEINHIANEIASYTNKNIDKGIAIKPAIEIINKYYNHKKMVVLSGGTKKNVFKTLDALGITNLFNEIITADDDHPSKNTTEAFTLIADKYDIPYHECHVFEDGVPGLIHALKAGMTVTDMRTIDL</sequence>
<organism evidence="1 2">
    <name type="scientific">Francisella frigiditurris</name>
    <dbReference type="NCBI Taxonomy" id="1542390"/>
    <lineage>
        <taxon>Bacteria</taxon>
        <taxon>Pseudomonadati</taxon>
        <taxon>Pseudomonadota</taxon>
        <taxon>Gammaproteobacteria</taxon>
        <taxon>Thiotrichales</taxon>
        <taxon>Francisellaceae</taxon>
        <taxon>Francisella</taxon>
    </lineage>
</organism>
<keyword evidence="2" id="KW-1185">Reference proteome</keyword>
<dbReference type="SUPFAM" id="SSF56784">
    <property type="entry name" value="HAD-like"/>
    <property type="match status" value="1"/>
</dbReference>
<dbReference type="InterPro" id="IPR023214">
    <property type="entry name" value="HAD_sf"/>
</dbReference>
<dbReference type="Gene3D" id="1.10.150.240">
    <property type="entry name" value="Putative phosphatase, domain 2"/>
    <property type="match status" value="1"/>
</dbReference>
<gene>
    <name evidence="1" type="ORF">KX01_1542</name>
</gene>
<evidence type="ECO:0000313" key="1">
    <source>
        <dbReference type="EMBL" id="APC97186.1"/>
    </source>
</evidence>
<dbReference type="InterPro" id="IPR041492">
    <property type="entry name" value="HAD_2"/>
</dbReference>
<name>A0A1J0KU08_9GAMM</name>
<keyword evidence="1" id="KW-0378">Hydrolase</keyword>
<dbReference type="Proteomes" id="UP000182521">
    <property type="component" value="Chromosome"/>
</dbReference>
<dbReference type="CDD" id="cd07505">
    <property type="entry name" value="HAD_BPGM-like"/>
    <property type="match status" value="1"/>
</dbReference>
<protein>
    <submittedName>
        <fullName evidence="1">Haloacid dehalogenase-like hydrolase family protein</fullName>
    </submittedName>
</protein>
<reference evidence="2" key="1">
    <citation type="submission" date="2014-10" db="EMBL/GenBank/DDBJ databases">
        <authorList>
            <person name="Kuske C.R."/>
            <person name="Challacombe J.F."/>
            <person name="Daligault H.E."/>
            <person name="Davenport K.W."/>
            <person name="Johnson S.L."/>
            <person name="Siddaramappa S."/>
            <person name="Petersen J.M."/>
        </authorList>
    </citation>
    <scope>NUCLEOTIDE SEQUENCE [LARGE SCALE GENOMIC DNA]</scope>
    <source>
        <strain evidence="2">CA97-1460</strain>
    </source>
</reference>
<dbReference type="KEGG" id="frc:KX01_1542"/>